<dbReference type="Proteomes" id="UP000824120">
    <property type="component" value="Chromosome 4"/>
</dbReference>
<accession>A0A9J5ZDH3</accession>
<dbReference type="AlphaFoldDB" id="A0A9J5ZDH3"/>
<dbReference type="EMBL" id="JACXVP010000004">
    <property type="protein sequence ID" value="KAG5609572.1"/>
    <property type="molecule type" value="Genomic_DNA"/>
</dbReference>
<evidence type="ECO:0000313" key="2">
    <source>
        <dbReference type="Proteomes" id="UP000824120"/>
    </source>
</evidence>
<keyword evidence="2" id="KW-1185">Reference proteome</keyword>
<name>A0A9J5ZDH3_SOLCO</name>
<evidence type="ECO:0000313" key="1">
    <source>
        <dbReference type="EMBL" id="KAG5609572.1"/>
    </source>
</evidence>
<gene>
    <name evidence="1" type="ORF">H5410_020853</name>
</gene>
<reference evidence="1 2" key="1">
    <citation type="submission" date="2020-09" db="EMBL/GenBank/DDBJ databases">
        <title>De no assembly of potato wild relative species, Solanum commersonii.</title>
        <authorList>
            <person name="Cho K."/>
        </authorList>
    </citation>
    <scope>NUCLEOTIDE SEQUENCE [LARGE SCALE GENOMIC DNA]</scope>
    <source>
        <strain evidence="1">LZ3.2</strain>
        <tissue evidence="1">Leaf</tissue>
    </source>
</reference>
<sequence>MQVGSRFKRGEYNVYSRQKLGQRKVGPILLDPIAGEKARAQPLQILSKDIFNNEIAANQTKENKAQSQITPWNRDDRELEVARHMVDMPGKNKEELGEKSTAIMVQSLAEENTNGGAEDVIPQGIQFPEEDYNTLSTSEWIHQNIIKLNSEFGVNFKGCERERRNY</sequence>
<comment type="caution">
    <text evidence="1">The sequence shown here is derived from an EMBL/GenBank/DDBJ whole genome shotgun (WGS) entry which is preliminary data.</text>
</comment>
<protein>
    <submittedName>
        <fullName evidence="1">Uncharacterized protein</fullName>
    </submittedName>
</protein>
<organism evidence="1 2">
    <name type="scientific">Solanum commersonii</name>
    <name type="common">Commerson's wild potato</name>
    <name type="synonym">Commerson's nightshade</name>
    <dbReference type="NCBI Taxonomy" id="4109"/>
    <lineage>
        <taxon>Eukaryota</taxon>
        <taxon>Viridiplantae</taxon>
        <taxon>Streptophyta</taxon>
        <taxon>Embryophyta</taxon>
        <taxon>Tracheophyta</taxon>
        <taxon>Spermatophyta</taxon>
        <taxon>Magnoliopsida</taxon>
        <taxon>eudicotyledons</taxon>
        <taxon>Gunneridae</taxon>
        <taxon>Pentapetalae</taxon>
        <taxon>asterids</taxon>
        <taxon>lamiids</taxon>
        <taxon>Solanales</taxon>
        <taxon>Solanaceae</taxon>
        <taxon>Solanoideae</taxon>
        <taxon>Solaneae</taxon>
        <taxon>Solanum</taxon>
    </lineage>
</organism>
<proteinExistence type="predicted"/>